<reference evidence="3 4" key="1">
    <citation type="submission" date="2019-04" db="EMBL/GenBank/DDBJ databases">
        <title>Altererythrobacter aquimixticola sp. nov., isolated from sediment of junction between the ocean and a freshwater spring.</title>
        <authorList>
            <person name="Yoon J.-H."/>
        </authorList>
    </citation>
    <scope>NUCLEOTIDE SEQUENCE [LARGE SCALE GENOMIC DNA]</scope>
    <source>
        <strain evidence="3 4">SSKS-13</strain>
    </source>
</reference>
<gene>
    <name evidence="3" type="ORF">E5222_10280</name>
</gene>
<feature type="domain" description="AB hydrolase-1" evidence="2">
    <location>
        <begin position="71"/>
        <end position="173"/>
    </location>
</feature>
<comment type="caution">
    <text evidence="3">The sequence shown here is derived from an EMBL/GenBank/DDBJ whole genome shotgun (WGS) entry which is preliminary data.</text>
</comment>
<dbReference type="InterPro" id="IPR000073">
    <property type="entry name" value="AB_hydrolase_1"/>
</dbReference>
<keyword evidence="4" id="KW-1185">Reference proteome</keyword>
<evidence type="ECO:0000259" key="2">
    <source>
        <dbReference type="Pfam" id="PF00561"/>
    </source>
</evidence>
<dbReference type="InterPro" id="IPR029058">
    <property type="entry name" value="AB_hydrolase_fold"/>
</dbReference>
<dbReference type="Proteomes" id="UP000309389">
    <property type="component" value="Unassembled WGS sequence"/>
</dbReference>
<proteinExistence type="predicted"/>
<evidence type="ECO:0000313" key="3">
    <source>
        <dbReference type="EMBL" id="TIX50635.1"/>
    </source>
</evidence>
<accession>A0A4T3F2U8</accession>
<dbReference type="AlphaFoldDB" id="A0A4T3F2U8"/>
<dbReference type="Pfam" id="PF00561">
    <property type="entry name" value="Abhydrolase_1"/>
    <property type="match status" value="1"/>
</dbReference>
<dbReference type="GO" id="GO:0016787">
    <property type="term" value="F:hydrolase activity"/>
    <property type="evidence" value="ECO:0007669"/>
    <property type="project" value="UniProtKB-KW"/>
</dbReference>
<dbReference type="OrthoDB" id="9799612at2"/>
<evidence type="ECO:0000313" key="4">
    <source>
        <dbReference type="Proteomes" id="UP000309389"/>
    </source>
</evidence>
<dbReference type="Gene3D" id="3.40.50.1820">
    <property type="entry name" value="alpha/beta hydrolase"/>
    <property type="match status" value="1"/>
</dbReference>
<keyword evidence="1 3" id="KW-0378">Hydrolase</keyword>
<dbReference type="PANTHER" id="PTHR43798:SF31">
    <property type="entry name" value="AB HYDROLASE SUPERFAMILY PROTEIN YCLE"/>
    <property type="match status" value="1"/>
</dbReference>
<dbReference type="PRINTS" id="PR00111">
    <property type="entry name" value="ABHYDROLASE"/>
</dbReference>
<organism evidence="3 4">
    <name type="scientific">Alteraurantiacibacter aquimixticola</name>
    <dbReference type="NCBI Taxonomy" id="2489173"/>
    <lineage>
        <taxon>Bacteria</taxon>
        <taxon>Pseudomonadati</taxon>
        <taxon>Pseudomonadota</taxon>
        <taxon>Alphaproteobacteria</taxon>
        <taxon>Sphingomonadales</taxon>
        <taxon>Erythrobacteraceae</taxon>
        <taxon>Alteraurantiacibacter</taxon>
    </lineage>
</organism>
<name>A0A4T3F2U8_9SPHN</name>
<evidence type="ECO:0000256" key="1">
    <source>
        <dbReference type="ARBA" id="ARBA00022801"/>
    </source>
</evidence>
<dbReference type="GO" id="GO:0016020">
    <property type="term" value="C:membrane"/>
    <property type="evidence" value="ECO:0007669"/>
    <property type="project" value="TreeGrafter"/>
</dbReference>
<dbReference type="InterPro" id="IPR050266">
    <property type="entry name" value="AB_hydrolase_sf"/>
</dbReference>
<dbReference type="PANTHER" id="PTHR43798">
    <property type="entry name" value="MONOACYLGLYCEROL LIPASE"/>
    <property type="match status" value="1"/>
</dbReference>
<sequence>MQRMIWRKIAHIALTRAGKRRSCGRASSWGGSIMLRMAFALALSTCLATPLAAASVEDLPIKSSVMGRGETVIFVHGWTCDETAWDAQVEYFSENYRVVTLDLPGHGISASPAKEDFSMDLFAAAVEAVRNEVGADKVVLVGHSMGGAVIRQYAVNYPDHVAGLVAVDGPLDMRTMAGVNFGELTLEQRGQFVDSMFVEGTSEELRAEIRGVMLSAPADTAHGAMNAMLDPSLQTDDVIAAPALTVLAGQTNFPIDDSQREVLTDWQHTSVPGTGHFLMMEKPDEFNALLESFLTERAQF</sequence>
<dbReference type="SUPFAM" id="SSF53474">
    <property type="entry name" value="alpha/beta-Hydrolases"/>
    <property type="match status" value="1"/>
</dbReference>
<dbReference type="EMBL" id="SSHH01000002">
    <property type="protein sequence ID" value="TIX50635.1"/>
    <property type="molecule type" value="Genomic_DNA"/>
</dbReference>
<protein>
    <submittedName>
        <fullName evidence="3">Alpha/beta hydrolase</fullName>
    </submittedName>
</protein>